<dbReference type="Proteomes" id="UP000800094">
    <property type="component" value="Unassembled WGS sequence"/>
</dbReference>
<dbReference type="GeneID" id="54588294"/>
<reference evidence="2" key="1">
    <citation type="journal article" date="2020" name="Stud. Mycol.">
        <title>101 Dothideomycetes genomes: a test case for predicting lifestyles and emergence of pathogens.</title>
        <authorList>
            <person name="Haridas S."/>
            <person name="Albert R."/>
            <person name="Binder M."/>
            <person name="Bloem J."/>
            <person name="Labutti K."/>
            <person name="Salamov A."/>
            <person name="Andreopoulos B."/>
            <person name="Baker S."/>
            <person name="Barry K."/>
            <person name="Bills G."/>
            <person name="Bluhm B."/>
            <person name="Cannon C."/>
            <person name="Castanera R."/>
            <person name="Culley D."/>
            <person name="Daum C."/>
            <person name="Ezra D."/>
            <person name="Gonzalez J."/>
            <person name="Henrissat B."/>
            <person name="Kuo A."/>
            <person name="Liang C."/>
            <person name="Lipzen A."/>
            <person name="Lutzoni F."/>
            <person name="Magnuson J."/>
            <person name="Mondo S."/>
            <person name="Nolan M."/>
            <person name="Ohm R."/>
            <person name="Pangilinan J."/>
            <person name="Park H.-J."/>
            <person name="Ramirez L."/>
            <person name="Alfaro M."/>
            <person name="Sun H."/>
            <person name="Tritt A."/>
            <person name="Yoshinaga Y."/>
            <person name="Zwiers L.-H."/>
            <person name="Turgeon B."/>
            <person name="Goodwin S."/>
            <person name="Spatafora J."/>
            <person name="Crous P."/>
            <person name="Grigoriev I."/>
        </authorList>
    </citation>
    <scope>NUCLEOTIDE SEQUENCE</scope>
    <source>
        <strain evidence="2">CBS 122368</strain>
    </source>
</reference>
<evidence type="ECO:0000313" key="2">
    <source>
        <dbReference type="EMBL" id="KAF2248187.1"/>
    </source>
</evidence>
<dbReference type="RefSeq" id="XP_033683191.1">
    <property type="nucleotide sequence ID" value="XM_033834964.1"/>
</dbReference>
<name>A0A6A6IDA7_9PLEO</name>
<organism evidence="2 3">
    <name type="scientific">Trematosphaeria pertusa</name>
    <dbReference type="NCBI Taxonomy" id="390896"/>
    <lineage>
        <taxon>Eukaryota</taxon>
        <taxon>Fungi</taxon>
        <taxon>Dikarya</taxon>
        <taxon>Ascomycota</taxon>
        <taxon>Pezizomycotina</taxon>
        <taxon>Dothideomycetes</taxon>
        <taxon>Pleosporomycetidae</taxon>
        <taxon>Pleosporales</taxon>
        <taxon>Massarineae</taxon>
        <taxon>Trematosphaeriaceae</taxon>
        <taxon>Trematosphaeria</taxon>
    </lineage>
</organism>
<accession>A0A6A6IDA7</accession>
<dbReference type="EMBL" id="ML987196">
    <property type="protein sequence ID" value="KAF2248187.1"/>
    <property type="molecule type" value="Genomic_DNA"/>
</dbReference>
<feature type="compositionally biased region" description="Basic and acidic residues" evidence="1">
    <location>
        <begin position="389"/>
        <end position="398"/>
    </location>
</feature>
<gene>
    <name evidence="2" type="ORF">BU26DRAFT_596086</name>
</gene>
<sequence>MESDVKRMASDLALYIIYDVATKLERVAGVVSRTITKIKTRDNLSARTEGTPFQQYEATTAMMIAAWDLAEDCLTMLAPGKNTLDELREEFEFDIKNSKTSKKAYLQTPPTERHAYLQKRWSVAFQQDQIRALIGYSSVAIVGTHASSCRTDVVMLVTFAFGYPSPPVFLLYRSLRSTCKSLSPTGILYISPRPPEFSAFFLVELTPATPPPLGPPINLVASHRPHPAPPICSHKDRKQPASYLKIWPIFPRDAFEHATWRMHFAKTLQGDDAWIVYYAVRQQGKPAKVRPNIYKSPAGSTNADKVNQDQIDPNSLCDGGSGWKPTATASVPRIQYLWEKHYVTPLRMDDYRNGPFDPSKVTSIVPKDGKDPKESQATEGNGMGRKRKAEAAEEEKPTKKSPIHRMKELMALNKFDSGKGISDTSRRPRKELRPRAGPCS</sequence>
<proteinExistence type="predicted"/>
<evidence type="ECO:0000256" key="1">
    <source>
        <dbReference type="SAM" id="MobiDB-lite"/>
    </source>
</evidence>
<keyword evidence="3" id="KW-1185">Reference proteome</keyword>
<dbReference type="AlphaFoldDB" id="A0A6A6IDA7"/>
<feature type="region of interest" description="Disordered" evidence="1">
    <location>
        <begin position="290"/>
        <end position="320"/>
    </location>
</feature>
<protein>
    <submittedName>
        <fullName evidence="2">Uncharacterized protein</fullName>
    </submittedName>
</protein>
<feature type="region of interest" description="Disordered" evidence="1">
    <location>
        <begin position="349"/>
        <end position="440"/>
    </location>
</feature>
<feature type="compositionally biased region" description="Basic and acidic residues" evidence="1">
    <location>
        <begin position="367"/>
        <end position="376"/>
    </location>
</feature>
<evidence type="ECO:0000313" key="3">
    <source>
        <dbReference type="Proteomes" id="UP000800094"/>
    </source>
</evidence>
<feature type="compositionally biased region" description="Polar residues" evidence="1">
    <location>
        <begin position="298"/>
        <end position="313"/>
    </location>
</feature>